<evidence type="ECO:0000256" key="5">
    <source>
        <dbReference type="SAM" id="Phobius"/>
    </source>
</evidence>
<feature type="transmembrane region" description="Helical" evidence="5">
    <location>
        <begin position="319"/>
        <end position="337"/>
    </location>
</feature>
<sequence>MSVFFKGSSPPVCPTNRHCSQWAQTYIKYCLCTRRDGISLALGLLSVLSWGVAEVPQILTNYRQKSAEGLSIAFLITWILGDLFNLFGCMLEPATLPTQRYMAMLYTITTLILALQSIYYGHIYHHPKANKRGLLNMVLNLFMTEHKDNCIDNNVDAEQVKFGDSWTRGSDVSQGAPRSSPIPVIAPVLPRYGSLGRELYYMSARSLSKSHTPAAGSVLAQTSDCGIILPVAIHDSHSIEEPLLGALVSTQSAPPSNTKSMLCVISAVTLFLSGFNLHISTTNRHTRIREEFPQGVVIRVGRKLLQDSATSVLRHGDDVSSGIGTFFGWAMAIIYMGGRLPQICLNIKRGNVEGLSPLMFIFALVGNMTYVARSFLFAFRDGIIDSFAGDTILLRKICSILLCLGNPSFIHAAAIVVEKGRYARLLAYYGHSSCWRAWI</sequence>
<dbReference type="InterPro" id="IPR006603">
    <property type="entry name" value="PQ-loop_rpt"/>
</dbReference>
<dbReference type="FunFam" id="1.20.1280.290:FF:000019">
    <property type="entry name" value="PQ-loop repeat family protein / transmembrane family protein"/>
    <property type="match status" value="1"/>
</dbReference>
<gene>
    <name evidence="6" type="ORF">IFM89_004515</name>
</gene>
<keyword evidence="2 5" id="KW-0812">Transmembrane</keyword>
<dbReference type="PANTHER" id="PTHR16201">
    <property type="entry name" value="SEVEN TRANSMEMBRANE PROTEIN 1-RELATED"/>
    <property type="match status" value="1"/>
</dbReference>
<evidence type="ECO:0000313" key="6">
    <source>
        <dbReference type="EMBL" id="KAF9587683.1"/>
    </source>
</evidence>
<keyword evidence="3 5" id="KW-1133">Transmembrane helix</keyword>
<evidence type="ECO:0000256" key="3">
    <source>
        <dbReference type="ARBA" id="ARBA00022989"/>
    </source>
</evidence>
<feature type="transmembrane region" description="Helical" evidence="5">
    <location>
        <begin position="71"/>
        <end position="91"/>
    </location>
</feature>
<name>A0A835GYT9_9MAGN</name>
<dbReference type="EMBL" id="JADFTS010000009">
    <property type="protein sequence ID" value="KAF9587683.1"/>
    <property type="molecule type" value="Genomic_DNA"/>
</dbReference>
<dbReference type="AlphaFoldDB" id="A0A835GYT9"/>
<dbReference type="Proteomes" id="UP000631114">
    <property type="component" value="Unassembled WGS sequence"/>
</dbReference>
<feature type="transmembrane region" description="Helical" evidence="5">
    <location>
        <begin position="103"/>
        <end position="122"/>
    </location>
</feature>
<evidence type="ECO:0000313" key="7">
    <source>
        <dbReference type="Proteomes" id="UP000631114"/>
    </source>
</evidence>
<evidence type="ECO:0008006" key="8">
    <source>
        <dbReference type="Google" id="ProtNLM"/>
    </source>
</evidence>
<dbReference type="SMART" id="SM00679">
    <property type="entry name" value="CTNS"/>
    <property type="match status" value="2"/>
</dbReference>
<protein>
    <recommendedName>
        <fullName evidence="8">PQ-loop repeat family protein / transmembrane family protein</fullName>
    </recommendedName>
</protein>
<accession>A0A835GYT9</accession>
<comment type="caution">
    <text evidence="6">The sequence shown here is derived from an EMBL/GenBank/DDBJ whole genome shotgun (WGS) entry which is preliminary data.</text>
</comment>
<dbReference type="InterPro" id="IPR051415">
    <property type="entry name" value="LAAT-1"/>
</dbReference>
<reference evidence="6 7" key="1">
    <citation type="submission" date="2020-10" db="EMBL/GenBank/DDBJ databases">
        <title>The Coptis chinensis genome and diversification of protoberbering-type alkaloids.</title>
        <authorList>
            <person name="Wang B."/>
            <person name="Shu S."/>
            <person name="Song C."/>
            <person name="Liu Y."/>
        </authorList>
    </citation>
    <scope>NUCLEOTIDE SEQUENCE [LARGE SCALE GENOMIC DNA]</scope>
    <source>
        <strain evidence="6">HL-2020</strain>
        <tissue evidence="6">Leaf</tissue>
    </source>
</reference>
<keyword evidence="7" id="KW-1185">Reference proteome</keyword>
<dbReference type="Gene3D" id="1.20.1280.290">
    <property type="match status" value="2"/>
</dbReference>
<dbReference type="Pfam" id="PF04193">
    <property type="entry name" value="PQ-loop"/>
    <property type="match status" value="2"/>
</dbReference>
<feature type="transmembrane region" description="Helical" evidence="5">
    <location>
        <begin position="358"/>
        <end position="379"/>
    </location>
</feature>
<proteinExistence type="predicted"/>
<keyword evidence="4 5" id="KW-0472">Membrane</keyword>
<evidence type="ECO:0000256" key="1">
    <source>
        <dbReference type="ARBA" id="ARBA00004141"/>
    </source>
</evidence>
<organism evidence="6 7">
    <name type="scientific">Coptis chinensis</name>
    <dbReference type="NCBI Taxonomy" id="261450"/>
    <lineage>
        <taxon>Eukaryota</taxon>
        <taxon>Viridiplantae</taxon>
        <taxon>Streptophyta</taxon>
        <taxon>Embryophyta</taxon>
        <taxon>Tracheophyta</taxon>
        <taxon>Spermatophyta</taxon>
        <taxon>Magnoliopsida</taxon>
        <taxon>Ranunculales</taxon>
        <taxon>Ranunculaceae</taxon>
        <taxon>Coptidoideae</taxon>
        <taxon>Coptis</taxon>
    </lineage>
</organism>
<dbReference type="GO" id="GO:0016020">
    <property type="term" value="C:membrane"/>
    <property type="evidence" value="ECO:0007669"/>
    <property type="project" value="UniProtKB-SubCell"/>
</dbReference>
<evidence type="ECO:0000256" key="4">
    <source>
        <dbReference type="ARBA" id="ARBA00023136"/>
    </source>
</evidence>
<comment type="subcellular location">
    <subcellularLocation>
        <location evidence="1">Membrane</location>
        <topology evidence="1">Multi-pass membrane protein</topology>
    </subcellularLocation>
</comment>
<dbReference type="OrthoDB" id="8048523at2759"/>
<evidence type="ECO:0000256" key="2">
    <source>
        <dbReference type="ARBA" id="ARBA00022692"/>
    </source>
</evidence>
<dbReference type="PANTHER" id="PTHR16201:SF44">
    <property type="entry name" value="SEVEN TRANSMEMBRANE PROTEIN 1"/>
    <property type="match status" value="1"/>
</dbReference>